<keyword evidence="2" id="KW-0255">Endonuclease</keyword>
<dbReference type="GO" id="GO:0004519">
    <property type="term" value="F:endonuclease activity"/>
    <property type="evidence" value="ECO:0007669"/>
    <property type="project" value="UniProtKB-KW"/>
</dbReference>
<dbReference type="AlphaFoldDB" id="A0A517YII0"/>
<dbReference type="InterPro" id="IPR003615">
    <property type="entry name" value="HNH_nuc"/>
</dbReference>
<keyword evidence="3" id="KW-1185">Reference proteome</keyword>
<proteinExistence type="predicted"/>
<keyword evidence="2" id="KW-0378">Hydrolase</keyword>
<dbReference type="CDD" id="cd00085">
    <property type="entry name" value="HNHc"/>
    <property type="match status" value="1"/>
</dbReference>
<dbReference type="EMBL" id="CP036274">
    <property type="protein sequence ID" value="QDU30026.1"/>
    <property type="molecule type" value="Genomic_DNA"/>
</dbReference>
<gene>
    <name evidence="2" type="primary">cas9</name>
    <name evidence="2" type="ORF">ETAA8_51440</name>
</gene>
<dbReference type="Proteomes" id="UP000315017">
    <property type="component" value="Chromosome"/>
</dbReference>
<dbReference type="Gene3D" id="1.10.30.50">
    <property type="match status" value="1"/>
</dbReference>
<dbReference type="PANTHER" id="PTHR33877">
    <property type="entry name" value="SLL1193 PROTEIN"/>
    <property type="match status" value="1"/>
</dbReference>
<dbReference type="Pfam" id="PF14279">
    <property type="entry name" value="HNH_5"/>
    <property type="match status" value="1"/>
</dbReference>
<name>A0A517YII0_9BACT</name>
<feature type="domain" description="HNH nuclease" evidence="1">
    <location>
        <begin position="105"/>
        <end position="158"/>
    </location>
</feature>
<evidence type="ECO:0000259" key="1">
    <source>
        <dbReference type="SMART" id="SM00507"/>
    </source>
</evidence>
<dbReference type="SMART" id="SM00507">
    <property type="entry name" value="HNHc"/>
    <property type="match status" value="1"/>
</dbReference>
<protein>
    <submittedName>
        <fullName evidence="2">CRISPR-associated endonuclease Cas9</fullName>
    </submittedName>
</protein>
<dbReference type="InterPro" id="IPR052892">
    <property type="entry name" value="NA-targeting_endonuclease"/>
</dbReference>
<sequence length="216" mass="25015">MINADSDRVLSSSVLVLNRFYSPVHVISVRRAFILLYRECAEIVHLEDGQFTNYDFESWCEISAFRSQEKQPHEDWVRAVQFEVQCPRVVRLLQYERAPRSVLRFNRRNLFARDGHKCQYCGRSFPSHQLSLDHVMPRSRGGETSWQNVVCSCVGCNTKKGNRTPHEAHMHLMTKPIEPTANPLLLQKLRNPKYAAWQTFLPHLDVPQHASAGDVN</sequence>
<evidence type="ECO:0000313" key="3">
    <source>
        <dbReference type="Proteomes" id="UP000315017"/>
    </source>
</evidence>
<dbReference type="InterPro" id="IPR029471">
    <property type="entry name" value="HNH_5"/>
</dbReference>
<organism evidence="2 3">
    <name type="scientific">Anatilimnocola aggregata</name>
    <dbReference type="NCBI Taxonomy" id="2528021"/>
    <lineage>
        <taxon>Bacteria</taxon>
        <taxon>Pseudomonadati</taxon>
        <taxon>Planctomycetota</taxon>
        <taxon>Planctomycetia</taxon>
        <taxon>Pirellulales</taxon>
        <taxon>Pirellulaceae</taxon>
        <taxon>Anatilimnocola</taxon>
    </lineage>
</organism>
<dbReference type="PANTHER" id="PTHR33877:SF2">
    <property type="entry name" value="OS07G0170200 PROTEIN"/>
    <property type="match status" value="1"/>
</dbReference>
<reference evidence="2 3" key="1">
    <citation type="submission" date="2019-02" db="EMBL/GenBank/DDBJ databases">
        <title>Deep-cultivation of Planctomycetes and their phenomic and genomic characterization uncovers novel biology.</title>
        <authorList>
            <person name="Wiegand S."/>
            <person name="Jogler M."/>
            <person name="Boedeker C."/>
            <person name="Pinto D."/>
            <person name="Vollmers J."/>
            <person name="Rivas-Marin E."/>
            <person name="Kohn T."/>
            <person name="Peeters S.H."/>
            <person name="Heuer A."/>
            <person name="Rast P."/>
            <person name="Oberbeckmann S."/>
            <person name="Bunk B."/>
            <person name="Jeske O."/>
            <person name="Meyerdierks A."/>
            <person name="Storesund J.E."/>
            <person name="Kallscheuer N."/>
            <person name="Luecker S."/>
            <person name="Lage O.M."/>
            <person name="Pohl T."/>
            <person name="Merkel B.J."/>
            <person name="Hornburger P."/>
            <person name="Mueller R.-W."/>
            <person name="Bruemmer F."/>
            <person name="Labrenz M."/>
            <person name="Spormann A.M."/>
            <person name="Op den Camp H."/>
            <person name="Overmann J."/>
            <person name="Amann R."/>
            <person name="Jetten M.S.M."/>
            <person name="Mascher T."/>
            <person name="Medema M.H."/>
            <person name="Devos D.P."/>
            <person name="Kaster A.-K."/>
            <person name="Ovreas L."/>
            <person name="Rohde M."/>
            <person name="Galperin M.Y."/>
            <person name="Jogler C."/>
        </authorList>
    </citation>
    <scope>NUCLEOTIDE SEQUENCE [LARGE SCALE GENOMIC DNA]</scope>
    <source>
        <strain evidence="2 3">ETA_A8</strain>
    </source>
</reference>
<dbReference type="KEGG" id="aagg:ETAA8_51440"/>
<keyword evidence="2" id="KW-0540">Nuclease</keyword>
<evidence type="ECO:0000313" key="2">
    <source>
        <dbReference type="EMBL" id="QDU30026.1"/>
    </source>
</evidence>
<accession>A0A517YII0</accession>